<dbReference type="CDD" id="cd01296">
    <property type="entry name" value="Imidazolone-5PH"/>
    <property type="match status" value="1"/>
</dbReference>
<dbReference type="EC" id="3.5.2.7" evidence="5"/>
<dbReference type="GO" id="GO:0050480">
    <property type="term" value="F:imidazolonepropionase activity"/>
    <property type="evidence" value="ECO:0007669"/>
    <property type="project" value="UniProtKB-EC"/>
</dbReference>
<comment type="catalytic activity">
    <reaction evidence="1">
        <text>4-imidazolone-5-propanoate + H2O = N-formimidoyl-L-glutamate</text>
        <dbReference type="Rhea" id="RHEA:23660"/>
        <dbReference type="ChEBI" id="CHEBI:15377"/>
        <dbReference type="ChEBI" id="CHEBI:58928"/>
        <dbReference type="ChEBI" id="CHEBI:77893"/>
        <dbReference type="EC" id="3.5.2.7"/>
    </reaction>
</comment>
<organism evidence="13 14">
    <name type="scientific">Heterodera trifolii</name>
    <dbReference type="NCBI Taxonomy" id="157864"/>
    <lineage>
        <taxon>Eukaryota</taxon>
        <taxon>Metazoa</taxon>
        <taxon>Ecdysozoa</taxon>
        <taxon>Nematoda</taxon>
        <taxon>Chromadorea</taxon>
        <taxon>Rhabditida</taxon>
        <taxon>Tylenchina</taxon>
        <taxon>Tylenchomorpha</taxon>
        <taxon>Tylenchoidea</taxon>
        <taxon>Heteroderidae</taxon>
        <taxon>Heteroderinae</taxon>
        <taxon>Heterodera</taxon>
    </lineage>
</organism>
<comment type="pathway">
    <text evidence="3">Amino-acid degradation; L-histidine degradation into L-glutamate; N-formimidoyl-L-glutamate from L-histidine: step 3/3.</text>
</comment>
<evidence type="ECO:0000256" key="11">
    <source>
        <dbReference type="ARBA" id="ARBA00023004"/>
    </source>
</evidence>
<keyword evidence="7" id="KW-0479">Metal-binding</keyword>
<evidence type="ECO:0000256" key="3">
    <source>
        <dbReference type="ARBA" id="ARBA00004758"/>
    </source>
</evidence>
<evidence type="ECO:0000313" key="13">
    <source>
        <dbReference type="EMBL" id="KAL3090725.1"/>
    </source>
</evidence>
<dbReference type="PANTHER" id="PTHR42752">
    <property type="entry name" value="IMIDAZOLONEPROPIONASE"/>
    <property type="match status" value="1"/>
</dbReference>
<dbReference type="EMBL" id="JBICBT010000957">
    <property type="protein sequence ID" value="KAL3090725.1"/>
    <property type="molecule type" value="Genomic_DNA"/>
</dbReference>
<dbReference type="NCBIfam" id="TIGR01224">
    <property type="entry name" value="hutI"/>
    <property type="match status" value="1"/>
</dbReference>
<keyword evidence="8" id="KW-0378">Hydrolase</keyword>
<reference evidence="13 14" key="1">
    <citation type="submission" date="2024-10" db="EMBL/GenBank/DDBJ databases">
        <authorList>
            <person name="Kim D."/>
        </authorList>
    </citation>
    <scope>NUCLEOTIDE SEQUENCE [LARGE SCALE GENOMIC DNA]</scope>
    <source>
        <strain evidence="13">BH-2024</strain>
    </source>
</reference>
<evidence type="ECO:0000256" key="10">
    <source>
        <dbReference type="ARBA" id="ARBA00022833"/>
    </source>
</evidence>
<evidence type="ECO:0000256" key="1">
    <source>
        <dbReference type="ARBA" id="ARBA00000853"/>
    </source>
</evidence>
<dbReference type="InterPro" id="IPR005920">
    <property type="entry name" value="HutI"/>
</dbReference>
<dbReference type="GO" id="GO:0006547">
    <property type="term" value="P:L-histidine metabolic process"/>
    <property type="evidence" value="ECO:0007669"/>
    <property type="project" value="UniProtKB-KW"/>
</dbReference>
<evidence type="ECO:0000256" key="9">
    <source>
        <dbReference type="ARBA" id="ARBA00022808"/>
    </source>
</evidence>
<dbReference type="SUPFAM" id="SSF51556">
    <property type="entry name" value="Metallo-dependent hydrolases"/>
    <property type="match status" value="1"/>
</dbReference>
<evidence type="ECO:0000256" key="2">
    <source>
        <dbReference type="ARBA" id="ARBA00001965"/>
    </source>
</evidence>
<keyword evidence="14" id="KW-1185">Reference proteome</keyword>
<dbReference type="Gene3D" id="3.20.20.140">
    <property type="entry name" value="Metal-dependent hydrolases"/>
    <property type="match status" value="1"/>
</dbReference>
<dbReference type="InterPro" id="IPR006680">
    <property type="entry name" value="Amidohydro-rel"/>
</dbReference>
<dbReference type="Proteomes" id="UP001620626">
    <property type="component" value="Unassembled WGS sequence"/>
</dbReference>
<dbReference type="AlphaFoldDB" id="A0ABD2JJC3"/>
<evidence type="ECO:0000256" key="5">
    <source>
        <dbReference type="ARBA" id="ARBA00012864"/>
    </source>
</evidence>
<sequence length="435" mass="47467">MKDVLILHNINQIVQVVDDDRTFCLLGDQMGKIKIMESDGQELAILCVEGRIEQIGIFEEISSRFNTKELSDVTRVDCGGGSVLPGMADAHSHPVFSGDRVHEFAMKLAGATYMEVQAAGGGIHFTAEKTREATEEQLLEDFLEIAREMLRSGTTLLEAKSGYGLELETEVKQLRVLERATAHTPLEISATFCGAHAIPRGATEGTQTELIVQEMIPEIDKLKQSGELSNTENVDVFCEKGVFELDNTRRILEAGKAIGLRVNFHADELFPLGGAELGAEIGANAVSHLEECGPRGIGAMSRSGTVAVLLPTTAYVLRLRPPPVRQMIAAGVCVALGSDFNPNAFCYAMPTVMNLACVLFRMSMPEALVAATLHAAHSLGRGRTHGAIAVGRMADFVVLNKRNWEHLIYRMSAHQSIISYVIKNGKIVYERKQFS</sequence>
<dbReference type="Pfam" id="PF01979">
    <property type="entry name" value="Amidohydro_1"/>
    <property type="match status" value="1"/>
</dbReference>
<evidence type="ECO:0000256" key="4">
    <source>
        <dbReference type="ARBA" id="ARBA00008002"/>
    </source>
</evidence>
<evidence type="ECO:0000256" key="7">
    <source>
        <dbReference type="ARBA" id="ARBA00022723"/>
    </source>
</evidence>
<comment type="caution">
    <text evidence="13">The sequence shown here is derived from an EMBL/GenBank/DDBJ whole genome shotgun (WGS) entry which is preliminary data.</text>
</comment>
<dbReference type="Gene3D" id="2.30.40.10">
    <property type="entry name" value="Urease, subunit C, domain 1"/>
    <property type="match status" value="1"/>
</dbReference>
<keyword evidence="11" id="KW-0408">Iron</keyword>
<evidence type="ECO:0000313" key="14">
    <source>
        <dbReference type="Proteomes" id="UP001620626"/>
    </source>
</evidence>
<accession>A0ABD2JJC3</accession>
<proteinExistence type="inferred from homology"/>
<evidence type="ECO:0000256" key="8">
    <source>
        <dbReference type="ARBA" id="ARBA00022801"/>
    </source>
</evidence>
<evidence type="ECO:0000256" key="6">
    <source>
        <dbReference type="ARBA" id="ARBA00013406"/>
    </source>
</evidence>
<feature type="domain" description="Amidohydrolase-related" evidence="12">
    <location>
        <begin position="83"/>
        <end position="428"/>
    </location>
</feature>
<dbReference type="InterPro" id="IPR032466">
    <property type="entry name" value="Metal_Hydrolase"/>
</dbReference>
<dbReference type="GO" id="GO:0046872">
    <property type="term" value="F:metal ion binding"/>
    <property type="evidence" value="ECO:0007669"/>
    <property type="project" value="UniProtKB-KW"/>
</dbReference>
<comment type="cofactor">
    <cofactor evidence="2">
        <name>Fe(3+)</name>
        <dbReference type="ChEBI" id="CHEBI:29034"/>
    </cofactor>
</comment>
<gene>
    <name evidence="13" type="ORF">niasHT_022053</name>
</gene>
<dbReference type="FunFam" id="3.20.20.140:FF:000007">
    <property type="entry name" value="Imidazolonepropionase"/>
    <property type="match status" value="1"/>
</dbReference>
<dbReference type="PANTHER" id="PTHR42752:SF1">
    <property type="entry name" value="IMIDAZOLONEPROPIONASE-RELATED"/>
    <property type="match status" value="1"/>
</dbReference>
<evidence type="ECO:0000259" key="12">
    <source>
        <dbReference type="Pfam" id="PF01979"/>
    </source>
</evidence>
<comment type="similarity">
    <text evidence="4">Belongs to the metallo-dependent hydrolases superfamily. HutI family.</text>
</comment>
<keyword evidence="10" id="KW-0862">Zinc</keyword>
<name>A0ABD2JJC3_9BILA</name>
<keyword evidence="9" id="KW-0369">Histidine metabolism</keyword>
<protein>
    <recommendedName>
        <fullName evidence="6">Probable imidazolonepropionase</fullName>
        <ecNumber evidence="5">3.5.2.7</ecNumber>
    </recommendedName>
</protein>
<dbReference type="SUPFAM" id="SSF51338">
    <property type="entry name" value="Composite domain of metallo-dependent hydrolases"/>
    <property type="match status" value="1"/>
</dbReference>
<dbReference type="InterPro" id="IPR011059">
    <property type="entry name" value="Metal-dep_hydrolase_composite"/>
</dbReference>